<keyword evidence="4" id="KW-1185">Reference proteome</keyword>
<organism evidence="1 3">
    <name type="scientific">Candidatus Chlorohelix allophototropha</name>
    <dbReference type="NCBI Taxonomy" id="3003348"/>
    <lineage>
        <taxon>Bacteria</taxon>
        <taxon>Bacillati</taxon>
        <taxon>Chloroflexota</taxon>
        <taxon>Chloroflexia</taxon>
        <taxon>Candidatus Chloroheliales</taxon>
        <taxon>Candidatus Chloroheliaceae</taxon>
        <taxon>Candidatus Chlorohelix</taxon>
    </lineage>
</organism>
<gene>
    <name evidence="1" type="ORF">HXX08_00715</name>
    <name evidence="2" type="ORF">OZ401_002062</name>
</gene>
<proteinExistence type="predicted"/>
<evidence type="ECO:0000313" key="3">
    <source>
        <dbReference type="Proteomes" id="UP000521676"/>
    </source>
</evidence>
<evidence type="ECO:0000313" key="1">
    <source>
        <dbReference type="EMBL" id="NWJ44377.1"/>
    </source>
</evidence>
<protein>
    <submittedName>
        <fullName evidence="1">Uncharacterized protein</fullName>
    </submittedName>
</protein>
<reference evidence="1 3" key="1">
    <citation type="submission" date="2020-06" db="EMBL/GenBank/DDBJ databases">
        <title>Anoxygenic phototrophic Chloroflexota member uses a Type I reaction center.</title>
        <authorList>
            <person name="Tsuji J.M."/>
            <person name="Shaw N.A."/>
            <person name="Nagashima S."/>
            <person name="Venkiteswaran J."/>
            <person name="Schiff S.L."/>
            <person name="Hanada S."/>
            <person name="Tank M."/>
            <person name="Neufeld J.D."/>
        </authorList>
    </citation>
    <scope>NUCLEOTIDE SEQUENCE [LARGE SCALE GENOMIC DNA]</scope>
    <source>
        <strain evidence="1">L227-S17</strain>
    </source>
</reference>
<reference evidence="2" key="2">
    <citation type="journal article" date="2024" name="Nature">
        <title>Anoxygenic phototroph of the Chloroflexota uses a type I reaction centre.</title>
        <authorList>
            <person name="Tsuji J.M."/>
            <person name="Shaw N.A."/>
            <person name="Nagashima S."/>
            <person name="Venkiteswaran J.J."/>
            <person name="Schiff S.L."/>
            <person name="Watanabe T."/>
            <person name="Fukui M."/>
            <person name="Hanada S."/>
            <person name="Tank M."/>
            <person name="Neufeld J.D."/>
        </authorList>
    </citation>
    <scope>NUCLEOTIDE SEQUENCE</scope>
    <source>
        <strain evidence="2">L227-S17</strain>
    </source>
</reference>
<evidence type="ECO:0000313" key="4">
    <source>
        <dbReference type="Proteomes" id="UP001431572"/>
    </source>
</evidence>
<accession>A0A8T7LU52</accession>
<dbReference type="EMBL" id="CP128399">
    <property type="protein sequence ID" value="WJW66270.1"/>
    <property type="molecule type" value="Genomic_DNA"/>
</dbReference>
<dbReference type="AlphaFoldDB" id="A0A8T7LU52"/>
<dbReference type="Proteomes" id="UP000521676">
    <property type="component" value="Unassembled WGS sequence"/>
</dbReference>
<sequence length="765" mass="84376">MSQITNPLLILCPDIAAYELVISSLANKAAALQFVPVLANDAKRLKGFPQNQPTLHFSEWTAPNYYEEALFGSNENRVCAVLGEEPSCMLAARYLCLATGKTLVNCRNGTDWTATLRRLVLDKNLTSLTLIFPSWRDAKLEPGQLVEVLNFMRQPDLLPFTSSLSYGIITGTQPEVIAMQVAKAVLQPSIIKAYQASTTRVITTYYQENLNTPIPRFEEESGQTPLQLFDYQSYQEGKTWQNLKQPFEAILFKGHGRNYCALDGLLCGARHLAENPFSSVKSCVIGMQCADPSFPQLDPRQFNTPVMVMDSCGTGNWAAYAWETGIPSLAFYAIAGAPSAVITEDAVTINSAIDYLDSLWALQTADTLGNATVRFNHIRRSENAIPPYFLMGDPDIPAGAARWSGWAYEFSNLQPLPSRHPGGFSWVAGLPPLQEPFVRIQFPPHPGDNLLTFAWSPQKEVEVNSCRFYQFGEEAEAWVTFNAPLGANTMLILERIPCPSLPKGLLEAATQLPLTFTSWKSPLEEAKLPLLQAAETIIETARLLDKIKGGALASSPEHLQSMLRQAQLEWISAHASAVQVMLKSAPKSLWPFSLWEAYNYMPEQVATPCPHCGLAPTIVRTYQSGPVSGQVRQEIECKRCDIVQDLPLVQGYPQLNMPVPQVIRPGSAIIELEIDNSLGEVDCLGAGAILMDRSGHGVTANPEIFTALVARGNSFKTQVTLTLDGNPPISHQYRVRALLLLNGNWFWLSRTVRVYGVEEPESGGI</sequence>
<dbReference type="EMBL" id="JACATZ010000001">
    <property type="protein sequence ID" value="NWJ44377.1"/>
    <property type="molecule type" value="Genomic_DNA"/>
</dbReference>
<dbReference type="RefSeq" id="WP_341468153.1">
    <property type="nucleotide sequence ID" value="NZ_CP128399.1"/>
</dbReference>
<name>A0A8T7LU52_9CHLR</name>
<evidence type="ECO:0000313" key="2">
    <source>
        <dbReference type="EMBL" id="WJW66270.1"/>
    </source>
</evidence>
<dbReference type="Proteomes" id="UP001431572">
    <property type="component" value="Chromosome 1"/>
</dbReference>